<dbReference type="FunFam" id="3.40.1160.10:FF:000006">
    <property type="entry name" value="Glutamate 5-kinase"/>
    <property type="match status" value="1"/>
</dbReference>
<feature type="domain" description="Aspartate/glutamate/uridylate kinase" evidence="19">
    <location>
        <begin position="28"/>
        <end position="273"/>
    </location>
</feature>
<evidence type="ECO:0000256" key="7">
    <source>
        <dbReference type="ARBA" id="ARBA00022650"/>
    </source>
</evidence>
<dbReference type="PANTHER" id="PTHR11063">
    <property type="entry name" value="GLUTAMATE SEMIALDEHYDE DEHYDROGENASE"/>
    <property type="match status" value="1"/>
</dbReference>
<dbReference type="GO" id="GO:0004350">
    <property type="term" value="F:glutamate-5-semialdehyde dehydrogenase activity"/>
    <property type="evidence" value="ECO:0007669"/>
    <property type="project" value="UniProtKB-UniRule"/>
</dbReference>
<dbReference type="InterPro" id="IPR005715">
    <property type="entry name" value="Glu_5kinase/COase_Synthase"/>
</dbReference>
<dbReference type="PIRSF" id="PIRSF036429">
    <property type="entry name" value="P5C_syn"/>
    <property type="match status" value="1"/>
</dbReference>
<dbReference type="InterPro" id="IPR001057">
    <property type="entry name" value="Glu/AcGlu_kinase"/>
</dbReference>
<dbReference type="NCBIfam" id="NF001221">
    <property type="entry name" value="PRK00197.1"/>
    <property type="match status" value="1"/>
</dbReference>
<dbReference type="Gene3D" id="3.40.1160.10">
    <property type="entry name" value="Acetylglutamate kinase-like"/>
    <property type="match status" value="1"/>
</dbReference>
<keyword evidence="9 17" id="KW-0547">Nucleotide-binding</keyword>
<dbReference type="GO" id="GO:0004349">
    <property type="term" value="F:glutamate 5-kinase activity"/>
    <property type="evidence" value="ECO:0007669"/>
    <property type="project" value="UniProtKB-UniRule"/>
</dbReference>
<evidence type="ECO:0000256" key="5">
    <source>
        <dbReference type="ARBA" id="ARBA00022490"/>
    </source>
</evidence>
<dbReference type="InterPro" id="IPR019797">
    <property type="entry name" value="Glutamate_5-kinase_CS"/>
</dbReference>
<dbReference type="EMBL" id="HBGF01012797">
    <property type="protein sequence ID" value="CAD9103339.1"/>
    <property type="molecule type" value="Transcribed_RNA"/>
</dbReference>
<evidence type="ECO:0000256" key="2">
    <source>
        <dbReference type="ARBA" id="ARBA00005185"/>
    </source>
</evidence>
<evidence type="ECO:0000259" key="18">
    <source>
        <dbReference type="Pfam" id="PF00171"/>
    </source>
</evidence>
<comment type="catalytic activity">
    <reaction evidence="16 17">
        <text>L-glutamate + ATP = L-glutamyl 5-phosphate + ADP</text>
        <dbReference type="Rhea" id="RHEA:14877"/>
        <dbReference type="ChEBI" id="CHEBI:29985"/>
        <dbReference type="ChEBI" id="CHEBI:30616"/>
        <dbReference type="ChEBI" id="CHEBI:58274"/>
        <dbReference type="ChEBI" id="CHEBI:456216"/>
        <dbReference type="EC" id="2.7.2.11"/>
    </reaction>
</comment>
<comment type="catalytic activity">
    <reaction evidence="15 17">
        <text>L-glutamate 5-semialdehyde + phosphate + NADP(+) = L-glutamyl 5-phosphate + NADPH + H(+)</text>
        <dbReference type="Rhea" id="RHEA:19541"/>
        <dbReference type="ChEBI" id="CHEBI:15378"/>
        <dbReference type="ChEBI" id="CHEBI:43474"/>
        <dbReference type="ChEBI" id="CHEBI:57783"/>
        <dbReference type="ChEBI" id="CHEBI:58066"/>
        <dbReference type="ChEBI" id="CHEBI:58274"/>
        <dbReference type="ChEBI" id="CHEBI:58349"/>
        <dbReference type="EC" id="1.2.1.41"/>
    </reaction>
</comment>
<comment type="pathway">
    <text evidence="1 17">Amino-acid biosynthesis; L-proline biosynthesis; L-glutamate 5-semialdehyde from L-glutamate: step 2/2.</text>
</comment>
<dbReference type="SUPFAM" id="SSF53720">
    <property type="entry name" value="ALDH-like"/>
    <property type="match status" value="1"/>
</dbReference>
<evidence type="ECO:0000256" key="14">
    <source>
        <dbReference type="ARBA" id="ARBA00023268"/>
    </source>
</evidence>
<dbReference type="EMBL" id="HBGF01012796">
    <property type="protein sequence ID" value="CAD9103336.1"/>
    <property type="molecule type" value="Transcribed_RNA"/>
</dbReference>
<dbReference type="InterPro" id="IPR000965">
    <property type="entry name" value="GPR_dom"/>
</dbReference>
<comment type="pathway">
    <text evidence="2 17">Amino-acid biosynthesis; L-proline biosynthesis; L-glutamate 5-semialdehyde from L-glutamate: step 1/2.</text>
</comment>
<dbReference type="InterPro" id="IPR015590">
    <property type="entry name" value="Aldehyde_DH_dom"/>
</dbReference>
<evidence type="ECO:0000256" key="12">
    <source>
        <dbReference type="ARBA" id="ARBA00022857"/>
    </source>
</evidence>
<dbReference type="Gene3D" id="3.40.605.10">
    <property type="entry name" value="Aldehyde Dehydrogenase, Chain A, domain 1"/>
    <property type="match status" value="1"/>
</dbReference>
<dbReference type="Gene3D" id="3.40.309.10">
    <property type="entry name" value="Aldehyde Dehydrogenase, Chain A, domain 2"/>
    <property type="match status" value="1"/>
</dbReference>
<keyword evidence="14" id="KW-0511">Multifunctional enzyme</keyword>
<dbReference type="Pfam" id="PF00171">
    <property type="entry name" value="Aldedh"/>
    <property type="match status" value="1"/>
</dbReference>
<dbReference type="HAMAP" id="MF_00456">
    <property type="entry name" value="ProB"/>
    <property type="match status" value="1"/>
</dbReference>
<dbReference type="NCBIfam" id="TIGR01027">
    <property type="entry name" value="proB"/>
    <property type="match status" value="1"/>
</dbReference>
<comment type="similarity">
    <text evidence="3 17">In the C-terminal section; belongs to the gamma-glutamyl phosphate reductase family.</text>
</comment>
<evidence type="ECO:0000256" key="3">
    <source>
        <dbReference type="ARBA" id="ARBA00006300"/>
    </source>
</evidence>
<organism evidence="21">
    <name type="scientific">Neobodo designis</name>
    <name type="common">Flagellated protozoan</name>
    <name type="synonym">Bodo designis</name>
    <dbReference type="NCBI Taxonomy" id="312471"/>
    <lineage>
        <taxon>Eukaryota</taxon>
        <taxon>Discoba</taxon>
        <taxon>Euglenozoa</taxon>
        <taxon>Kinetoplastea</taxon>
        <taxon>Metakinetoplastina</taxon>
        <taxon>Neobodonida</taxon>
        <taxon>Neobodo</taxon>
    </lineage>
</organism>
<dbReference type="GO" id="GO:0005737">
    <property type="term" value="C:cytoplasm"/>
    <property type="evidence" value="ECO:0007669"/>
    <property type="project" value="InterPro"/>
</dbReference>
<proteinExistence type="inferred from homology"/>
<dbReference type="InterPro" id="IPR041739">
    <property type="entry name" value="G5K_ProB"/>
</dbReference>
<dbReference type="PRINTS" id="PR00474">
    <property type="entry name" value="GLU5KINASE"/>
</dbReference>
<dbReference type="InterPro" id="IPR036393">
    <property type="entry name" value="AceGlu_kinase-like_sf"/>
</dbReference>
<keyword evidence="10 17" id="KW-0418">Kinase</keyword>
<dbReference type="PANTHER" id="PTHR11063:SF8">
    <property type="entry name" value="DELTA-1-PYRROLINE-5-CARBOXYLATE SYNTHASE"/>
    <property type="match status" value="1"/>
</dbReference>
<keyword evidence="8 17" id="KW-0808">Transferase</keyword>
<keyword evidence="13 17" id="KW-0560">Oxidoreductase</keyword>
<evidence type="ECO:0000256" key="8">
    <source>
        <dbReference type="ARBA" id="ARBA00022679"/>
    </source>
</evidence>
<dbReference type="NCBIfam" id="TIGR00407">
    <property type="entry name" value="proA"/>
    <property type="match status" value="1"/>
</dbReference>
<dbReference type="UniPathway" id="UPA00098">
    <property type="reaction ID" value="UER00359"/>
</dbReference>
<dbReference type="EC" id="2.7.2.11" evidence="17"/>
<comment type="similarity">
    <text evidence="4 17">In the N-terminal section; belongs to the glutamate 5-kinase family.</text>
</comment>
<dbReference type="InterPro" id="IPR016163">
    <property type="entry name" value="Ald_DH_C"/>
</dbReference>
<evidence type="ECO:0000256" key="11">
    <source>
        <dbReference type="ARBA" id="ARBA00022840"/>
    </source>
</evidence>
<evidence type="ECO:0000256" key="16">
    <source>
        <dbReference type="ARBA" id="ARBA00049141"/>
    </source>
</evidence>
<dbReference type="SUPFAM" id="SSF53633">
    <property type="entry name" value="Carbamate kinase-like"/>
    <property type="match status" value="1"/>
</dbReference>
<evidence type="ECO:0000256" key="10">
    <source>
        <dbReference type="ARBA" id="ARBA00022777"/>
    </source>
</evidence>
<keyword evidence="6 17" id="KW-0028">Amino-acid biosynthesis</keyword>
<evidence type="ECO:0000259" key="19">
    <source>
        <dbReference type="Pfam" id="PF00696"/>
    </source>
</evidence>
<dbReference type="AlphaFoldDB" id="A0A6U4QWN6"/>
<dbReference type="CDD" id="cd04242">
    <property type="entry name" value="AAK_G5K_ProB"/>
    <property type="match status" value="1"/>
</dbReference>
<gene>
    <name evidence="20" type="ORF">NDES1114_LOCUS8466</name>
    <name evidence="21" type="ORF">NDES1114_LOCUS8467</name>
</gene>
<dbReference type="InterPro" id="IPR016161">
    <property type="entry name" value="Ald_DH/histidinol_DH"/>
</dbReference>
<dbReference type="Pfam" id="PF00696">
    <property type="entry name" value="AA_kinase"/>
    <property type="match status" value="1"/>
</dbReference>
<evidence type="ECO:0000256" key="15">
    <source>
        <dbReference type="ARBA" id="ARBA00049024"/>
    </source>
</evidence>
<evidence type="ECO:0000313" key="20">
    <source>
        <dbReference type="EMBL" id="CAD9103336.1"/>
    </source>
</evidence>
<keyword evidence="11 17" id="KW-0067">ATP-binding</keyword>
<evidence type="ECO:0000256" key="4">
    <source>
        <dbReference type="ARBA" id="ARBA00009302"/>
    </source>
</evidence>
<evidence type="ECO:0000256" key="6">
    <source>
        <dbReference type="ARBA" id="ARBA00022605"/>
    </source>
</evidence>
<keyword evidence="12 17" id="KW-0521">NADP</keyword>
<dbReference type="PROSITE" id="PS00902">
    <property type="entry name" value="GLUTAMATE_5_KINASE"/>
    <property type="match status" value="1"/>
</dbReference>
<dbReference type="GO" id="GO:0055129">
    <property type="term" value="P:L-proline biosynthetic process"/>
    <property type="evidence" value="ECO:0007669"/>
    <property type="project" value="UniProtKB-UniPathway"/>
</dbReference>
<accession>A0A6U4QWN6</accession>
<dbReference type="InterPro" id="IPR005766">
    <property type="entry name" value="P5_carboxy_syn"/>
</dbReference>
<dbReference type="EC" id="1.2.1.41" evidence="17"/>
<protein>
    <recommendedName>
        <fullName evidence="17">Delta-1-pyrroline-5-carboxylate synthase</fullName>
    </recommendedName>
    <domain>
        <recommendedName>
            <fullName evidence="17">Glutamate 5-kinase</fullName>
            <shortName evidence="17">GK</shortName>
            <ecNumber evidence="17">2.7.2.11</ecNumber>
        </recommendedName>
        <alternativeName>
            <fullName evidence="17">Gamma-glutamyl kinase</fullName>
        </alternativeName>
    </domain>
    <domain>
        <recommendedName>
            <fullName evidence="17">Gamma-glutamyl phosphate reductase</fullName>
            <shortName evidence="17">GPR</shortName>
            <ecNumber evidence="17">1.2.1.41</ecNumber>
        </recommendedName>
        <alternativeName>
            <fullName evidence="17">Glutamate-5-semialdehyde dehydrogenase</fullName>
        </alternativeName>
        <alternativeName>
            <fullName evidence="17">Glutamyl-gamma-semialdehyde dehydrogenase</fullName>
        </alternativeName>
    </domain>
</protein>
<dbReference type="HAMAP" id="MF_00412">
    <property type="entry name" value="ProA"/>
    <property type="match status" value="1"/>
</dbReference>
<keyword evidence="5" id="KW-0963">Cytoplasm</keyword>
<name>A0A6U4QWN6_NEODS</name>
<evidence type="ECO:0000256" key="13">
    <source>
        <dbReference type="ARBA" id="ARBA00023002"/>
    </source>
</evidence>
<dbReference type="InterPro" id="IPR016162">
    <property type="entry name" value="Ald_DH_N"/>
</dbReference>
<evidence type="ECO:0000256" key="17">
    <source>
        <dbReference type="PIRNR" id="PIRNR036429"/>
    </source>
</evidence>
<evidence type="ECO:0000313" key="21">
    <source>
        <dbReference type="EMBL" id="CAD9103339.1"/>
    </source>
</evidence>
<sequence length="744" mass="78872">MNPALLHKRECPRLESVRCRADLGRAQRVVIKAGTSTIVDSDGYPSLRRISQIAEDVCAIRRAGREVIFVSSGAVGVGRNTLRRQAILGSSAFDRLHRTEERAPIGPNVLAAAGSASLMTLYQTLFSQLDTTVSELLLTKHDFETADRKENLSNALDNLLLHGIVPIVNENDAVTAGSRKSGDPFNDNDGLAALVASQMNADLMILLTDVDGLYDRPPSEPSARLIPTYPGEAAFASIQFGAKSSVGRGGMQAKIEAAMRAIDWGVPAVMVTNGAKPGAIANVFEGKMSGTLFVEDPTPILEHEKASDVGPAVAAQARACREGSRALVNLTTEERTQVLHAVADGLDKHRAEILAANAADLERERMKQLAGPLMKRLQLTSAKIDTLVAGIRSLAEQDEPIGKVLSRMELSDGVELTKESVPIGVLMVIFESRPDSLPQIAALALRSGNGLLLKGGREAEKSNAMLHKVIVDAVEKATSGRVNKGVIGLVTSRAEIGALLALDKEIDLVIPRGSNALVSHIQKNTNIPVLGHADGVCHAYVHPSADLALAKKVLVDAKINYPAACNAVETILLDAALGDDEMHAIAGALRSAGVVLRGGKRAVGLGLADTLAQDFHVEYGDNTCCIEVIDGVDEAVLHINEHGSHHTETILAADDHPDAARFLQNVDSACVFHNASTRMADGYRLGLGAEVGISTGRIHARGPVGVEGLMAQKWVLRSRGGVTTTAEAYAQGESVFTHKALPVA</sequence>
<dbReference type="GO" id="GO:0005524">
    <property type="term" value="F:ATP binding"/>
    <property type="evidence" value="ECO:0007669"/>
    <property type="project" value="UniProtKB-UniRule"/>
</dbReference>
<evidence type="ECO:0000256" key="9">
    <source>
        <dbReference type="ARBA" id="ARBA00022741"/>
    </source>
</evidence>
<feature type="domain" description="Aldehyde dehydrogenase" evidence="18">
    <location>
        <begin position="313"/>
        <end position="590"/>
    </location>
</feature>
<dbReference type="InterPro" id="IPR001048">
    <property type="entry name" value="Asp/Glu/Uridylate_kinase"/>
</dbReference>
<evidence type="ECO:0000256" key="1">
    <source>
        <dbReference type="ARBA" id="ARBA00004985"/>
    </source>
</evidence>
<reference evidence="21" key="1">
    <citation type="submission" date="2021-01" db="EMBL/GenBank/DDBJ databases">
        <authorList>
            <person name="Corre E."/>
            <person name="Pelletier E."/>
            <person name="Niang G."/>
            <person name="Scheremetjew M."/>
            <person name="Finn R."/>
            <person name="Kale V."/>
            <person name="Holt S."/>
            <person name="Cochrane G."/>
            <person name="Meng A."/>
            <person name="Brown T."/>
            <person name="Cohen L."/>
        </authorList>
    </citation>
    <scope>NUCLEOTIDE SEQUENCE</scope>
    <source>
        <strain evidence="21">CCAP 1951/1</strain>
    </source>
</reference>
<keyword evidence="7 17" id="KW-0641">Proline biosynthesis</keyword>
<dbReference type="CDD" id="cd07079">
    <property type="entry name" value="ALDH_F18-19_ProA-GPR"/>
    <property type="match status" value="1"/>
</dbReference>